<organism evidence="1">
    <name type="scientific">candidate division CPR3 bacterium</name>
    <dbReference type="NCBI Taxonomy" id="2268181"/>
    <lineage>
        <taxon>Bacteria</taxon>
        <taxon>Bacteria division CPR3</taxon>
    </lineage>
</organism>
<protein>
    <submittedName>
        <fullName evidence="1">Uncharacterized protein</fullName>
    </submittedName>
</protein>
<dbReference type="EMBL" id="DSYQ01000008">
    <property type="protein sequence ID" value="HGT71062.1"/>
    <property type="molecule type" value="Genomic_DNA"/>
</dbReference>
<gene>
    <name evidence="1" type="ORF">ENT43_02255</name>
</gene>
<name>A0A7C4R2I0_UNCC3</name>
<dbReference type="AlphaFoldDB" id="A0A7C4R2I0"/>
<reference evidence="1" key="1">
    <citation type="journal article" date="2020" name="mSystems">
        <title>Genome- and Community-Level Interaction Insights into Carbon Utilization and Element Cycling Functions of Hydrothermarchaeota in Hydrothermal Sediment.</title>
        <authorList>
            <person name="Zhou Z."/>
            <person name="Liu Y."/>
            <person name="Xu W."/>
            <person name="Pan J."/>
            <person name="Luo Z.H."/>
            <person name="Li M."/>
        </authorList>
    </citation>
    <scope>NUCLEOTIDE SEQUENCE [LARGE SCALE GENOMIC DNA]</scope>
    <source>
        <strain evidence="1">SpSt-579</strain>
    </source>
</reference>
<comment type="caution">
    <text evidence="1">The sequence shown here is derived from an EMBL/GenBank/DDBJ whole genome shotgun (WGS) entry which is preliminary data.</text>
</comment>
<proteinExistence type="predicted"/>
<evidence type="ECO:0000313" key="1">
    <source>
        <dbReference type="EMBL" id="HGT71062.1"/>
    </source>
</evidence>
<sequence length="67" mass="7825">MSKKKKKIYSGRPQSCQIEPGSNNCLERKEGENSFFCQNFCRAMEFLNNTKIDPKQFSDQMQLVETL</sequence>
<accession>A0A7C4R2I0</accession>